<sequence length="102" mass="12318">MIKKIVTIRKSKEVTQYHITFEDETSVLTELTFYRDKIWLNSNDFHLLEDFQKFYTNSLLRTNLFKDRLRLVVHDKSKLVLSCNENFLDAVYSVFEDEITFK</sequence>
<dbReference type="RefSeq" id="WP_204415669.1">
    <property type="nucleotide sequence ID" value="NZ_JAFBED010000004.1"/>
</dbReference>
<gene>
    <name evidence="1" type="ORF">JOC95_002020</name>
</gene>
<evidence type="ECO:0000313" key="2">
    <source>
        <dbReference type="Proteomes" id="UP000737402"/>
    </source>
</evidence>
<organism evidence="1 2">
    <name type="scientific">Sutcliffiella tianshenii</name>
    <dbReference type="NCBI Taxonomy" id="1463404"/>
    <lineage>
        <taxon>Bacteria</taxon>
        <taxon>Bacillati</taxon>
        <taxon>Bacillota</taxon>
        <taxon>Bacilli</taxon>
        <taxon>Bacillales</taxon>
        <taxon>Bacillaceae</taxon>
        <taxon>Sutcliffiella</taxon>
    </lineage>
</organism>
<comment type="caution">
    <text evidence="1">The sequence shown here is derived from an EMBL/GenBank/DDBJ whole genome shotgun (WGS) entry which is preliminary data.</text>
</comment>
<keyword evidence="2" id="KW-1185">Reference proteome</keyword>
<name>A0ABS2NZU0_9BACI</name>
<reference evidence="1 2" key="1">
    <citation type="submission" date="2021-01" db="EMBL/GenBank/DDBJ databases">
        <title>Genomic Encyclopedia of Type Strains, Phase IV (KMG-IV): sequencing the most valuable type-strain genomes for metagenomic binning, comparative biology and taxonomic classification.</title>
        <authorList>
            <person name="Goeker M."/>
        </authorList>
    </citation>
    <scope>NUCLEOTIDE SEQUENCE [LARGE SCALE GENOMIC DNA]</scope>
    <source>
        <strain evidence="1 2">DSM 25879</strain>
    </source>
</reference>
<accession>A0ABS2NZU0</accession>
<protein>
    <submittedName>
        <fullName evidence="1">Uncharacterized protein</fullName>
    </submittedName>
</protein>
<proteinExistence type="predicted"/>
<evidence type="ECO:0000313" key="1">
    <source>
        <dbReference type="EMBL" id="MBM7620167.1"/>
    </source>
</evidence>
<dbReference type="Proteomes" id="UP000737402">
    <property type="component" value="Unassembled WGS sequence"/>
</dbReference>
<dbReference type="EMBL" id="JAFBED010000004">
    <property type="protein sequence ID" value="MBM7620167.1"/>
    <property type="molecule type" value="Genomic_DNA"/>
</dbReference>